<evidence type="ECO:0000256" key="8">
    <source>
        <dbReference type="SAM" id="SignalP"/>
    </source>
</evidence>
<feature type="region of interest" description="Disordered" evidence="6">
    <location>
        <begin position="537"/>
        <end position="567"/>
    </location>
</feature>
<dbReference type="InterPro" id="IPR045120">
    <property type="entry name" value="Suco/Slp1-like"/>
</dbReference>
<feature type="compositionally biased region" description="Polar residues" evidence="6">
    <location>
        <begin position="96"/>
        <end position="109"/>
    </location>
</feature>
<evidence type="ECO:0000256" key="6">
    <source>
        <dbReference type="SAM" id="MobiDB-lite"/>
    </source>
</evidence>
<evidence type="ECO:0000256" key="7">
    <source>
        <dbReference type="SAM" id="Phobius"/>
    </source>
</evidence>
<organism evidence="10 11">
    <name type="scientific">Varroa destructor</name>
    <name type="common">Honeybee mite</name>
    <dbReference type="NCBI Taxonomy" id="109461"/>
    <lineage>
        <taxon>Eukaryota</taxon>
        <taxon>Metazoa</taxon>
        <taxon>Ecdysozoa</taxon>
        <taxon>Arthropoda</taxon>
        <taxon>Chelicerata</taxon>
        <taxon>Arachnida</taxon>
        <taxon>Acari</taxon>
        <taxon>Parasitiformes</taxon>
        <taxon>Mesostigmata</taxon>
        <taxon>Gamasina</taxon>
        <taxon>Dermanyssoidea</taxon>
        <taxon>Varroidae</taxon>
        <taxon>Varroa</taxon>
    </lineage>
</organism>
<feature type="region of interest" description="Disordered" evidence="6">
    <location>
        <begin position="264"/>
        <end position="318"/>
    </location>
</feature>
<keyword evidence="11" id="KW-1185">Reference proteome</keyword>
<accession>A0A7M7JTW1</accession>
<feature type="region of interest" description="Disordered" evidence="6">
    <location>
        <begin position="94"/>
        <end position="211"/>
    </location>
</feature>
<dbReference type="GO" id="GO:0012505">
    <property type="term" value="C:endomembrane system"/>
    <property type="evidence" value="ECO:0007669"/>
    <property type="project" value="UniProtKB-SubCell"/>
</dbReference>
<feature type="compositionally biased region" description="Low complexity" evidence="6">
    <location>
        <begin position="1175"/>
        <end position="1186"/>
    </location>
</feature>
<evidence type="ECO:0000256" key="4">
    <source>
        <dbReference type="ARBA" id="ARBA00023136"/>
    </source>
</evidence>
<sequence>MRLDLRRRRGLCALLLMLFCGSSVGLDQQLGPQDRRSVQQSASELKLCLRDTHPFASWLHRSAQSLDVRTYGEANSYLRSYEHSRNQRIRELRTASAGSQVQDVQDGQASSKVNNNDNPNSSDSTSTSKRKKIRSTGEIPQSLADVPSAKRDDRDTTPANSRMTGGMPEVRHTPIIPSESSRSPTMSTFSESNQVPSPLPQQLEEPSQENVVVTKAESRLDAKSIYVDASASGSDGTTVTSDAGQKFPQVVTPARIEETKQAVQEDGDVAQRGDQKSEAASPNATDGPQLPLVEMETDTSTAGTAANEDGLKQNDTENATSILNDSIIDGKEAMPSFDEWKKIRLEQEQLQEIPSQTKIKEPEQREIIKPIERKRGRRNYASVECGAKLLSANPGAESASKILLESKDEYMLNPCNSLQKEGMWFTVELCESIHPTHLELANFELYSSTGKAFVVYMGDPDESRDWTRIGKFEMAQLKTVQSFPLDAPGFGKAIKVEFQSIYENNQYYCPLSLVRVFGSSMVDDYEEKVSEDITAQLEQKQPKASKEQAAELPVATPGGVGRNVGSGENMVSRAKQAVINIISSVSQAVSGSSSTRSAANSNGTDCPDTGSKVADNERKSPSTVASEFDGCIELTNFSGSDGLLWPSMKCHRKPFIKELERSCSYQDPEGLADLMATDTPPISHPPLQTKSMTPASAFITSTVADIAPTRTTKPTKDVKTQILVSIIPPDLNKKQAEQKGKPQQHNKLAQQKQQHQPNEQQDDQQTKKKIVEAGTDSKAPVQPSTQNTLIEDKEKRAERGPETTESTTITPKASVKLPPQQQQQLHNIVLSSQPVIPLTKPHGQIGNGLATPTKENLFSRFESRIKQLELNTNLSSDYLQELSQRYRKQMEEMQTAFNKTVAVLNAEAKKAAERDQNQQVALAALQERLTSAMETLRMLEVERDSLWWRLLLVYCALLVASVAILIVILHIVPRRAIASFMSSDLLERRIRDVVTAREREVRVERTNQRISTQKKDAEIEAISSNKEQPVLKSKEKRDQLSLAEINMAANSLRNDPVDYSKPKLEQKDFSAQDGIAVYPVKMNEPEEQSRTSAGPLLREESQTIFKQKRRRRHRGKSSSNSCTASHDQHEQMRIHGSTVKSTSSTSDSKPFPLTQTQNLFGVLVRHNEESLGALTSPTRPSSSSCSVGHRKQIRRQHHVTTRITLQTAAAEAAAGSTNDVSAAHERGHELSTALTPLMARSL</sequence>
<feature type="transmembrane region" description="Helical" evidence="7">
    <location>
        <begin position="946"/>
        <end position="972"/>
    </location>
</feature>
<feature type="compositionally biased region" description="Polar residues" evidence="6">
    <location>
        <begin position="178"/>
        <end position="196"/>
    </location>
</feature>
<feature type="region of interest" description="Disordered" evidence="6">
    <location>
        <begin position="1081"/>
        <end position="1153"/>
    </location>
</feature>
<keyword evidence="5" id="KW-0175">Coiled coil</keyword>
<feature type="chain" id="PRO_5029553233" description="SUN domain-containing protein" evidence="8">
    <location>
        <begin position="26"/>
        <end position="1242"/>
    </location>
</feature>
<dbReference type="Proteomes" id="UP000594260">
    <property type="component" value="Unplaced"/>
</dbReference>
<dbReference type="PANTHER" id="PTHR12953:SF0">
    <property type="entry name" value="SUN DOMAIN-CONTAINING OSSIFICATION FACTOR"/>
    <property type="match status" value="1"/>
</dbReference>
<dbReference type="GeneID" id="111248236"/>
<evidence type="ECO:0000256" key="1">
    <source>
        <dbReference type="ARBA" id="ARBA00004308"/>
    </source>
</evidence>
<evidence type="ECO:0000259" key="9">
    <source>
        <dbReference type="PROSITE" id="PS51469"/>
    </source>
</evidence>
<feature type="compositionally biased region" description="Low complexity" evidence="6">
    <location>
        <begin position="1137"/>
        <end position="1149"/>
    </location>
</feature>
<feature type="coiled-coil region" evidence="5">
    <location>
        <begin position="879"/>
        <end position="942"/>
    </location>
</feature>
<dbReference type="GO" id="GO:0034975">
    <property type="term" value="P:protein folding in endoplasmic reticulum"/>
    <property type="evidence" value="ECO:0007669"/>
    <property type="project" value="TreeGrafter"/>
</dbReference>
<dbReference type="AlphaFoldDB" id="A0A7M7JTW1"/>
<feature type="region of interest" description="Disordered" evidence="6">
    <location>
        <begin position="590"/>
        <end position="625"/>
    </location>
</feature>
<dbReference type="Pfam" id="PF07738">
    <property type="entry name" value="Sad1_UNC"/>
    <property type="match status" value="1"/>
</dbReference>
<comment type="subcellular location">
    <subcellularLocation>
        <location evidence="1">Endomembrane system</location>
    </subcellularLocation>
</comment>
<dbReference type="EnsemblMetazoa" id="XM_022801067">
    <property type="protein sequence ID" value="XP_022656802"/>
    <property type="gene ID" value="LOC111248236"/>
</dbReference>
<feature type="compositionally biased region" description="Basic residues" evidence="6">
    <location>
        <begin position="1106"/>
        <end position="1116"/>
    </location>
</feature>
<feature type="compositionally biased region" description="Low complexity" evidence="6">
    <location>
        <begin position="743"/>
        <end position="759"/>
    </location>
</feature>
<feature type="signal peptide" evidence="8">
    <location>
        <begin position="1"/>
        <end position="25"/>
    </location>
</feature>
<feature type="compositionally biased region" description="Low complexity" evidence="6">
    <location>
        <begin position="110"/>
        <end position="127"/>
    </location>
</feature>
<evidence type="ECO:0000256" key="3">
    <source>
        <dbReference type="ARBA" id="ARBA00022989"/>
    </source>
</evidence>
<keyword evidence="8" id="KW-0732">Signal</keyword>
<feature type="compositionally biased region" description="Low complexity" evidence="6">
    <location>
        <begin position="590"/>
        <end position="604"/>
    </location>
</feature>
<name>A0A7M7JTW1_VARDE</name>
<feature type="compositionally biased region" description="Basic and acidic residues" evidence="6">
    <location>
        <begin position="731"/>
        <end position="740"/>
    </location>
</feature>
<evidence type="ECO:0000313" key="10">
    <source>
        <dbReference type="EnsemblMetazoa" id="XP_022656802"/>
    </source>
</evidence>
<keyword evidence="4 7" id="KW-0472">Membrane</keyword>
<evidence type="ECO:0000256" key="5">
    <source>
        <dbReference type="SAM" id="Coils"/>
    </source>
</evidence>
<protein>
    <recommendedName>
        <fullName evidence="9">SUN domain-containing protein</fullName>
    </recommendedName>
</protein>
<feature type="region of interest" description="Disordered" evidence="6">
    <location>
        <begin position="1172"/>
        <end position="1195"/>
    </location>
</feature>
<feature type="domain" description="SUN" evidence="9">
    <location>
        <begin position="348"/>
        <end position="521"/>
    </location>
</feature>
<dbReference type="InParanoid" id="A0A7M7JTW1"/>
<dbReference type="RefSeq" id="XP_022656802.1">
    <property type="nucleotide sequence ID" value="XM_022801067.1"/>
</dbReference>
<keyword evidence="2 7" id="KW-0812">Transmembrane</keyword>
<dbReference type="InterPro" id="IPR012919">
    <property type="entry name" value="SUN_dom"/>
</dbReference>
<reference evidence="10" key="1">
    <citation type="submission" date="2021-01" db="UniProtKB">
        <authorList>
            <consortium name="EnsemblMetazoa"/>
        </authorList>
    </citation>
    <scope>IDENTIFICATION</scope>
</reference>
<dbReference type="PROSITE" id="PS51469">
    <property type="entry name" value="SUN"/>
    <property type="match status" value="1"/>
</dbReference>
<dbReference type="GO" id="GO:0016020">
    <property type="term" value="C:membrane"/>
    <property type="evidence" value="ECO:0007669"/>
    <property type="project" value="InterPro"/>
</dbReference>
<feature type="region of interest" description="Disordered" evidence="6">
    <location>
        <begin position="729"/>
        <end position="821"/>
    </location>
</feature>
<dbReference type="GO" id="GO:0005737">
    <property type="term" value="C:cytoplasm"/>
    <property type="evidence" value="ECO:0007669"/>
    <property type="project" value="TreeGrafter"/>
</dbReference>
<dbReference type="FunCoup" id="A0A7M7JTW1">
    <property type="interactions" value="1368"/>
</dbReference>
<keyword evidence="3 7" id="KW-1133">Transmembrane helix</keyword>
<feature type="compositionally biased region" description="Basic and acidic residues" evidence="6">
    <location>
        <begin position="540"/>
        <end position="549"/>
    </location>
</feature>
<feature type="compositionally biased region" description="Basic and acidic residues" evidence="6">
    <location>
        <begin position="790"/>
        <end position="802"/>
    </location>
</feature>
<evidence type="ECO:0000256" key="2">
    <source>
        <dbReference type="ARBA" id="ARBA00022692"/>
    </source>
</evidence>
<dbReference type="KEGG" id="vde:111248236"/>
<proteinExistence type="predicted"/>
<dbReference type="PANTHER" id="PTHR12953">
    <property type="entry name" value="MEMBRANE PROTEIN CH1 RELATED"/>
    <property type="match status" value="1"/>
</dbReference>
<dbReference type="OrthoDB" id="266334at2759"/>
<evidence type="ECO:0000313" key="11">
    <source>
        <dbReference type="Proteomes" id="UP000594260"/>
    </source>
</evidence>